<dbReference type="PANTHER" id="PTHR24188">
    <property type="entry name" value="ANKYRIN REPEAT PROTEIN"/>
    <property type="match status" value="1"/>
</dbReference>
<dbReference type="InterPro" id="IPR002110">
    <property type="entry name" value="Ankyrin_rpt"/>
</dbReference>
<dbReference type="AlphaFoldDB" id="A0A6C0KTT1"/>
<proteinExistence type="predicted"/>
<sequence length="359" mass="41825">MTCYLPENYFSSEDENESNFDWYTILKEKGAEGLLQELKSDYDNFEFLQPYSETYAFMHEMALNAYLPLLQFVIDNANESVKKYLEICVPFAAELGNVQLLQFLRQNNIRICYTAIFNASTMGNVEIVKDIFENELKGAIIMEMDENILVRNSISSKSLHLVHFLLSKGIFRLDVLNRLSDTALLLGRQPNLEIVKIAVQVGFRNEHTILLAAISSNHIQIVKYIVSTFELDLNSEFGSEALSKACMNVNDIWRIVYYLITKGCNPKKLSDRVIRQCDWCFKYDTLYILYSQGVVKISTLSRMAQAYIEKRKCVENEAARKIYFWWIPICYDLKRECGQRMMNKILNRIEQHEAHFYGN</sequence>
<evidence type="ECO:0000256" key="2">
    <source>
        <dbReference type="ARBA" id="ARBA00023043"/>
    </source>
</evidence>
<evidence type="ECO:0000313" key="3">
    <source>
        <dbReference type="EMBL" id="QHU20120.1"/>
    </source>
</evidence>
<dbReference type="EMBL" id="MN740962">
    <property type="protein sequence ID" value="QHU20120.1"/>
    <property type="molecule type" value="Genomic_DNA"/>
</dbReference>
<keyword evidence="1" id="KW-0677">Repeat</keyword>
<dbReference type="InterPro" id="IPR036770">
    <property type="entry name" value="Ankyrin_rpt-contain_sf"/>
</dbReference>
<evidence type="ECO:0000256" key="1">
    <source>
        <dbReference type="ARBA" id="ARBA00022737"/>
    </source>
</evidence>
<dbReference type="Pfam" id="PF12796">
    <property type="entry name" value="Ank_2"/>
    <property type="match status" value="1"/>
</dbReference>
<protein>
    <recommendedName>
        <fullName evidence="4">DUF3447 domain-containing protein</fullName>
    </recommendedName>
</protein>
<organism evidence="3">
    <name type="scientific">viral metagenome</name>
    <dbReference type="NCBI Taxonomy" id="1070528"/>
    <lineage>
        <taxon>unclassified sequences</taxon>
        <taxon>metagenomes</taxon>
        <taxon>organismal metagenomes</taxon>
    </lineage>
</organism>
<evidence type="ECO:0008006" key="4">
    <source>
        <dbReference type="Google" id="ProtNLM"/>
    </source>
</evidence>
<dbReference type="Gene3D" id="1.25.40.20">
    <property type="entry name" value="Ankyrin repeat-containing domain"/>
    <property type="match status" value="1"/>
</dbReference>
<keyword evidence="2" id="KW-0040">ANK repeat</keyword>
<name>A0A6C0KTT1_9ZZZZ</name>
<dbReference type="SUPFAM" id="SSF48403">
    <property type="entry name" value="Ankyrin repeat"/>
    <property type="match status" value="1"/>
</dbReference>
<reference evidence="3" key="1">
    <citation type="journal article" date="2020" name="Nature">
        <title>Giant virus diversity and host interactions through global metagenomics.</title>
        <authorList>
            <person name="Schulz F."/>
            <person name="Roux S."/>
            <person name="Paez-Espino D."/>
            <person name="Jungbluth S."/>
            <person name="Walsh D.A."/>
            <person name="Denef V.J."/>
            <person name="McMahon K.D."/>
            <person name="Konstantinidis K.T."/>
            <person name="Eloe-Fadrosh E.A."/>
            <person name="Kyrpides N.C."/>
            <person name="Woyke T."/>
        </authorList>
    </citation>
    <scope>NUCLEOTIDE SEQUENCE</scope>
    <source>
        <strain evidence="3">GVMAG-S-3300013014-136</strain>
    </source>
</reference>
<accession>A0A6C0KTT1</accession>
<dbReference type="PANTHER" id="PTHR24188:SF29">
    <property type="entry name" value="GH09064P"/>
    <property type="match status" value="1"/>
</dbReference>